<dbReference type="OrthoDB" id="1725909at2759"/>
<protein>
    <submittedName>
        <fullName evidence="2">Uncharacterized protein</fullName>
    </submittedName>
</protein>
<feature type="compositionally biased region" description="Low complexity" evidence="1">
    <location>
        <begin position="1"/>
        <end position="25"/>
    </location>
</feature>
<feature type="compositionally biased region" description="Basic residues" evidence="1">
    <location>
        <begin position="39"/>
        <end position="54"/>
    </location>
</feature>
<dbReference type="EMBL" id="LWDX02018562">
    <property type="protein sequence ID" value="OEL33495.1"/>
    <property type="molecule type" value="Genomic_DNA"/>
</dbReference>
<dbReference type="Proteomes" id="UP000095767">
    <property type="component" value="Unassembled WGS sequence"/>
</dbReference>
<feature type="region of interest" description="Disordered" evidence="1">
    <location>
        <begin position="247"/>
        <end position="274"/>
    </location>
</feature>
<feature type="compositionally biased region" description="Pro residues" evidence="1">
    <location>
        <begin position="84"/>
        <end position="99"/>
    </location>
</feature>
<evidence type="ECO:0000313" key="3">
    <source>
        <dbReference type="Proteomes" id="UP000095767"/>
    </source>
</evidence>
<name>A0A1E5W828_9POAL</name>
<dbReference type="STRING" id="888268.A0A1E5W828"/>
<accession>A0A1E5W828</accession>
<organism evidence="2 3">
    <name type="scientific">Dichanthelium oligosanthes</name>
    <dbReference type="NCBI Taxonomy" id="888268"/>
    <lineage>
        <taxon>Eukaryota</taxon>
        <taxon>Viridiplantae</taxon>
        <taxon>Streptophyta</taxon>
        <taxon>Embryophyta</taxon>
        <taxon>Tracheophyta</taxon>
        <taxon>Spermatophyta</taxon>
        <taxon>Magnoliopsida</taxon>
        <taxon>Liliopsida</taxon>
        <taxon>Poales</taxon>
        <taxon>Poaceae</taxon>
        <taxon>PACMAD clade</taxon>
        <taxon>Panicoideae</taxon>
        <taxon>Panicodae</taxon>
        <taxon>Paniceae</taxon>
        <taxon>Dichantheliinae</taxon>
        <taxon>Dichanthelium</taxon>
    </lineage>
</organism>
<evidence type="ECO:0000313" key="2">
    <source>
        <dbReference type="EMBL" id="OEL33495.1"/>
    </source>
</evidence>
<sequence>MVAAPHRAAAAPPRPAPASCRSSRPTAPPRPVPASCWSLRRRPRPRSSSPHRRHAEPLRAVAAGPACHRRNATTSSPPNRSPVALPPLTEPPLLSPPALPTSGIRMARATAPSRRPPSAVAAVAASSPPAAAAPARVPQRRARLAFAARSALSHPKGGQYAARLTAPAPAPPRRRAPAPYACSPTTHPGSFRCALPRGAQAPASPASALLVSSRLSAPQRASMANPLVRIAVVEGGDQIRRALASLFRPPPASQHRRRDHTFCPRRRGGARAPA</sequence>
<keyword evidence="3" id="KW-1185">Reference proteome</keyword>
<feature type="region of interest" description="Disordered" evidence="1">
    <location>
        <begin position="150"/>
        <end position="186"/>
    </location>
</feature>
<feature type="compositionally biased region" description="Low complexity" evidence="1">
    <location>
        <begin position="107"/>
        <end position="137"/>
    </location>
</feature>
<gene>
    <name evidence="2" type="ORF">BAE44_0005486</name>
</gene>
<feature type="region of interest" description="Disordered" evidence="1">
    <location>
        <begin position="1"/>
        <end position="137"/>
    </location>
</feature>
<dbReference type="AlphaFoldDB" id="A0A1E5W828"/>
<reference evidence="2 3" key="1">
    <citation type="submission" date="2016-09" db="EMBL/GenBank/DDBJ databases">
        <title>The draft genome of Dichanthelium oligosanthes: A C3 panicoid grass species.</title>
        <authorList>
            <person name="Studer A.J."/>
            <person name="Schnable J.C."/>
            <person name="Brutnell T.P."/>
        </authorList>
    </citation>
    <scope>NUCLEOTIDE SEQUENCE [LARGE SCALE GENOMIC DNA]</scope>
    <source>
        <strain evidence="3">cv. Kellogg 1175</strain>
        <tissue evidence="2">Leaf</tissue>
    </source>
</reference>
<feature type="compositionally biased region" description="Basic residues" evidence="1">
    <location>
        <begin position="254"/>
        <end position="274"/>
    </location>
</feature>
<comment type="caution">
    <text evidence="2">The sequence shown here is derived from an EMBL/GenBank/DDBJ whole genome shotgun (WGS) entry which is preliminary data.</text>
</comment>
<proteinExistence type="predicted"/>
<evidence type="ECO:0000256" key="1">
    <source>
        <dbReference type="SAM" id="MobiDB-lite"/>
    </source>
</evidence>